<dbReference type="Proteomes" id="UP000297299">
    <property type="component" value="Unassembled WGS sequence"/>
</dbReference>
<gene>
    <name evidence="1" type="ORF">BOTCAL_0246g00120</name>
</gene>
<accession>A0A4Y8CWV1</accession>
<evidence type="ECO:0000313" key="2">
    <source>
        <dbReference type="Proteomes" id="UP000297299"/>
    </source>
</evidence>
<dbReference type="EMBL" id="PHWZ01000245">
    <property type="protein sequence ID" value="TEY53497.1"/>
    <property type="molecule type" value="Genomic_DNA"/>
</dbReference>
<comment type="caution">
    <text evidence="1">The sequence shown here is derived from an EMBL/GenBank/DDBJ whole genome shotgun (WGS) entry which is preliminary data.</text>
</comment>
<sequence>MPVFREAGGECRGGGLVEDEDVDSGIALYGEITAVGSAGVPRTCVKTAACAPPSTTCLTGDAGA</sequence>
<proteinExistence type="predicted"/>
<evidence type="ECO:0000313" key="1">
    <source>
        <dbReference type="EMBL" id="TEY53497.1"/>
    </source>
</evidence>
<dbReference type="AlphaFoldDB" id="A0A4Y8CWV1"/>
<protein>
    <submittedName>
        <fullName evidence="1">Uncharacterized protein</fullName>
    </submittedName>
</protein>
<name>A0A4Y8CWV1_9HELO</name>
<organism evidence="1 2">
    <name type="scientific">Botryotinia calthae</name>
    <dbReference type="NCBI Taxonomy" id="38488"/>
    <lineage>
        <taxon>Eukaryota</taxon>
        <taxon>Fungi</taxon>
        <taxon>Dikarya</taxon>
        <taxon>Ascomycota</taxon>
        <taxon>Pezizomycotina</taxon>
        <taxon>Leotiomycetes</taxon>
        <taxon>Helotiales</taxon>
        <taxon>Sclerotiniaceae</taxon>
        <taxon>Botryotinia</taxon>
    </lineage>
</organism>
<reference evidence="1 2" key="1">
    <citation type="submission" date="2017-11" db="EMBL/GenBank/DDBJ databases">
        <title>Comparative genomics of Botrytis spp.</title>
        <authorList>
            <person name="Valero-Jimenez C.A."/>
            <person name="Tapia P."/>
            <person name="Veloso J."/>
            <person name="Silva-Moreno E."/>
            <person name="Staats M."/>
            <person name="Valdes J.H."/>
            <person name="Van Kan J.A.L."/>
        </authorList>
    </citation>
    <scope>NUCLEOTIDE SEQUENCE [LARGE SCALE GENOMIC DNA]</scope>
    <source>
        <strain evidence="1 2">MUCL2830</strain>
    </source>
</reference>
<keyword evidence="2" id="KW-1185">Reference proteome</keyword>